<keyword evidence="3" id="KW-1185">Reference proteome</keyword>
<evidence type="ECO:0000256" key="1">
    <source>
        <dbReference type="SAM" id="MobiDB-lite"/>
    </source>
</evidence>
<dbReference type="RefSeq" id="WP_388110353.1">
    <property type="nucleotide sequence ID" value="NZ_JBIAHM010000010.1"/>
</dbReference>
<dbReference type="Proteomes" id="UP001601303">
    <property type="component" value="Unassembled WGS sequence"/>
</dbReference>
<gene>
    <name evidence="2" type="ORF">ACFYNQ_28305</name>
</gene>
<evidence type="ECO:0008006" key="4">
    <source>
        <dbReference type="Google" id="ProtNLM"/>
    </source>
</evidence>
<dbReference type="EMBL" id="JBIAHM010000010">
    <property type="protein sequence ID" value="MFE9602454.1"/>
    <property type="molecule type" value="Genomic_DNA"/>
</dbReference>
<feature type="region of interest" description="Disordered" evidence="1">
    <location>
        <begin position="130"/>
        <end position="158"/>
    </location>
</feature>
<sequence>MAGKRLTGWIVIDATIVTAASKKQDSAVTFKKTWGFHSLAAWCANTSENLAVLLREGNAGGNTVADHVRVLTDALAQVPGSPSAKLPESERRLIVRRVKPSGRRLKKLTPFDIGTGRRYSITATDISKMTRITGSPPQCHTTAHPNGTEDITGEPSKRSAIIAC</sequence>
<evidence type="ECO:0000313" key="2">
    <source>
        <dbReference type="EMBL" id="MFE9602454.1"/>
    </source>
</evidence>
<name>A0ABW6M8L2_9ACTN</name>
<proteinExistence type="predicted"/>
<reference evidence="2 3" key="1">
    <citation type="submission" date="2024-10" db="EMBL/GenBank/DDBJ databases">
        <title>The Natural Products Discovery Center: Release of the First 8490 Sequenced Strains for Exploring Actinobacteria Biosynthetic Diversity.</title>
        <authorList>
            <person name="Kalkreuter E."/>
            <person name="Kautsar S.A."/>
            <person name="Yang D."/>
            <person name="Bader C.D."/>
            <person name="Teijaro C.N."/>
            <person name="Fluegel L."/>
            <person name="Davis C.M."/>
            <person name="Simpson J.R."/>
            <person name="Lauterbach L."/>
            <person name="Steele A.D."/>
            <person name="Gui C."/>
            <person name="Meng S."/>
            <person name="Li G."/>
            <person name="Viehrig K."/>
            <person name="Ye F."/>
            <person name="Su P."/>
            <person name="Kiefer A.F."/>
            <person name="Nichols A."/>
            <person name="Cepeda A.J."/>
            <person name="Yan W."/>
            <person name="Fan B."/>
            <person name="Jiang Y."/>
            <person name="Adhikari A."/>
            <person name="Zheng C.-J."/>
            <person name="Schuster L."/>
            <person name="Cowan T.M."/>
            <person name="Smanski M.J."/>
            <person name="Chevrette M.G."/>
            <person name="De Carvalho L.P.S."/>
            <person name="Shen B."/>
        </authorList>
    </citation>
    <scope>NUCLEOTIDE SEQUENCE [LARGE SCALE GENOMIC DNA]</scope>
    <source>
        <strain evidence="2 3">NPDC006488</strain>
    </source>
</reference>
<protein>
    <recommendedName>
        <fullName evidence="4">Transposase</fullName>
    </recommendedName>
</protein>
<organism evidence="2 3">
    <name type="scientific">Streptomyces hokutonensis</name>
    <dbReference type="NCBI Taxonomy" id="1306990"/>
    <lineage>
        <taxon>Bacteria</taxon>
        <taxon>Bacillati</taxon>
        <taxon>Actinomycetota</taxon>
        <taxon>Actinomycetes</taxon>
        <taxon>Kitasatosporales</taxon>
        <taxon>Streptomycetaceae</taxon>
        <taxon>Streptomyces</taxon>
    </lineage>
</organism>
<evidence type="ECO:0000313" key="3">
    <source>
        <dbReference type="Proteomes" id="UP001601303"/>
    </source>
</evidence>
<accession>A0ABW6M8L2</accession>
<comment type="caution">
    <text evidence="2">The sequence shown here is derived from an EMBL/GenBank/DDBJ whole genome shotgun (WGS) entry which is preliminary data.</text>
</comment>
<feature type="compositionally biased region" description="Polar residues" evidence="1">
    <location>
        <begin position="130"/>
        <end position="145"/>
    </location>
</feature>